<organism evidence="2 3">
    <name type="scientific">Glomus cerebriforme</name>
    <dbReference type="NCBI Taxonomy" id="658196"/>
    <lineage>
        <taxon>Eukaryota</taxon>
        <taxon>Fungi</taxon>
        <taxon>Fungi incertae sedis</taxon>
        <taxon>Mucoromycota</taxon>
        <taxon>Glomeromycotina</taxon>
        <taxon>Glomeromycetes</taxon>
        <taxon>Glomerales</taxon>
        <taxon>Glomeraceae</taxon>
        <taxon>Glomus</taxon>
    </lineage>
</organism>
<dbReference type="Proteomes" id="UP000265703">
    <property type="component" value="Unassembled WGS sequence"/>
</dbReference>
<reference evidence="2 3" key="1">
    <citation type="submission" date="2018-06" db="EMBL/GenBank/DDBJ databases">
        <title>Comparative genomics reveals the genomic features of Rhizophagus irregularis, R. cerebriforme, R. diaphanum and Gigaspora rosea, and their symbiotic lifestyle signature.</title>
        <authorList>
            <person name="Morin E."/>
            <person name="San Clemente H."/>
            <person name="Chen E.C.H."/>
            <person name="De La Providencia I."/>
            <person name="Hainaut M."/>
            <person name="Kuo A."/>
            <person name="Kohler A."/>
            <person name="Murat C."/>
            <person name="Tang N."/>
            <person name="Roy S."/>
            <person name="Loubradou J."/>
            <person name="Henrissat B."/>
            <person name="Grigoriev I.V."/>
            <person name="Corradi N."/>
            <person name="Roux C."/>
            <person name="Martin F.M."/>
        </authorList>
    </citation>
    <scope>NUCLEOTIDE SEQUENCE [LARGE SCALE GENOMIC DNA]</scope>
    <source>
        <strain evidence="2 3">DAOM 227022</strain>
    </source>
</reference>
<evidence type="ECO:0000259" key="1">
    <source>
        <dbReference type="Pfam" id="PF23941"/>
    </source>
</evidence>
<comment type="caution">
    <text evidence="2">The sequence shown here is derived from an EMBL/GenBank/DDBJ whole genome shotgun (WGS) entry which is preliminary data.</text>
</comment>
<gene>
    <name evidence="2" type="ORF">C1645_825698</name>
</gene>
<protein>
    <recommendedName>
        <fullName evidence="1">DUF7276 domain-containing protein</fullName>
    </recommendedName>
</protein>
<feature type="domain" description="DUF7276" evidence="1">
    <location>
        <begin position="56"/>
        <end position="124"/>
    </location>
</feature>
<sequence>MSSSMDTNFVNEEDIIYEEDLNAELNKAGPEDDTEEIYFVTKQTTVKTIIHSFIHLQAKKEFQYPIIVEAKSAADYIAGFTGDLLFKYVLVYLKPSLTNNGDTPLKHRIDELKGKGEIPIEPHHLGIILELKTGCFPKMAKETRTKRTYRRSSKSRY</sequence>
<dbReference type="EMBL" id="QKYT01000243">
    <property type="protein sequence ID" value="RIA88864.1"/>
    <property type="molecule type" value="Genomic_DNA"/>
</dbReference>
<dbReference type="InterPro" id="IPR055700">
    <property type="entry name" value="DUF7276"/>
</dbReference>
<evidence type="ECO:0000313" key="3">
    <source>
        <dbReference type="Proteomes" id="UP000265703"/>
    </source>
</evidence>
<accession>A0A397T1D9</accession>
<keyword evidence="3" id="KW-1185">Reference proteome</keyword>
<dbReference type="AlphaFoldDB" id="A0A397T1D9"/>
<dbReference type="Pfam" id="PF23941">
    <property type="entry name" value="DUF7276"/>
    <property type="match status" value="1"/>
</dbReference>
<evidence type="ECO:0000313" key="2">
    <source>
        <dbReference type="EMBL" id="RIA88864.1"/>
    </source>
</evidence>
<proteinExistence type="predicted"/>
<dbReference type="OrthoDB" id="2339473at2759"/>
<name>A0A397T1D9_9GLOM</name>